<dbReference type="Proteomes" id="UP001194696">
    <property type="component" value="Unassembled WGS sequence"/>
</dbReference>
<dbReference type="EMBL" id="JAAAIM010001358">
    <property type="protein sequence ID" value="KAG0279308.1"/>
    <property type="molecule type" value="Genomic_DNA"/>
</dbReference>
<evidence type="ECO:0000313" key="1">
    <source>
        <dbReference type="EMBL" id="KAG0279308.1"/>
    </source>
</evidence>
<sequence>MWKALLGLLVNMDLNARTVSKKKTSVDGDYIEFSVQTAEGINTMLAAGILDAE</sequence>
<gene>
    <name evidence="1" type="ORF">BGZ96_001993</name>
</gene>
<evidence type="ECO:0000313" key="2">
    <source>
        <dbReference type="Proteomes" id="UP001194696"/>
    </source>
</evidence>
<feature type="non-terminal residue" evidence="1">
    <location>
        <position position="53"/>
    </location>
</feature>
<comment type="caution">
    <text evidence="1">The sequence shown here is derived from an EMBL/GenBank/DDBJ whole genome shotgun (WGS) entry which is preliminary data.</text>
</comment>
<name>A0ABQ7JLN5_9FUNG</name>
<protein>
    <submittedName>
        <fullName evidence="1">Uncharacterized protein</fullName>
    </submittedName>
</protein>
<reference evidence="1 2" key="1">
    <citation type="journal article" date="2020" name="Fungal Divers.">
        <title>Resolving the Mortierellaceae phylogeny through synthesis of multi-gene phylogenetics and phylogenomics.</title>
        <authorList>
            <person name="Vandepol N."/>
            <person name="Liber J."/>
            <person name="Desiro A."/>
            <person name="Na H."/>
            <person name="Kennedy M."/>
            <person name="Barry K."/>
            <person name="Grigoriev I.V."/>
            <person name="Miller A.N."/>
            <person name="O'Donnell K."/>
            <person name="Stajich J.E."/>
            <person name="Bonito G."/>
        </authorList>
    </citation>
    <scope>NUCLEOTIDE SEQUENCE [LARGE SCALE GENOMIC DNA]</scope>
    <source>
        <strain evidence="1 2">AD045</strain>
    </source>
</reference>
<accession>A0ABQ7JLN5</accession>
<keyword evidence="2" id="KW-1185">Reference proteome</keyword>
<proteinExistence type="predicted"/>
<organism evidence="1 2">
    <name type="scientific">Linnemannia gamsii</name>
    <dbReference type="NCBI Taxonomy" id="64522"/>
    <lineage>
        <taxon>Eukaryota</taxon>
        <taxon>Fungi</taxon>
        <taxon>Fungi incertae sedis</taxon>
        <taxon>Mucoromycota</taxon>
        <taxon>Mortierellomycotina</taxon>
        <taxon>Mortierellomycetes</taxon>
        <taxon>Mortierellales</taxon>
        <taxon>Mortierellaceae</taxon>
        <taxon>Linnemannia</taxon>
    </lineage>
</organism>